<keyword evidence="1" id="KW-0812">Transmembrane</keyword>
<accession>A0A1H3I9Q6</accession>
<organism evidence="2 3">
    <name type="scientific">Halobellus clavatus</name>
    <dbReference type="NCBI Taxonomy" id="660517"/>
    <lineage>
        <taxon>Archaea</taxon>
        <taxon>Methanobacteriati</taxon>
        <taxon>Methanobacteriota</taxon>
        <taxon>Stenosarchaea group</taxon>
        <taxon>Halobacteria</taxon>
        <taxon>Halobacteriales</taxon>
        <taxon>Haloferacaceae</taxon>
        <taxon>Halobellus</taxon>
    </lineage>
</organism>
<proteinExistence type="predicted"/>
<sequence length="101" mass="10741">MIRVPLSSIGSLVAAEVLAGRVRIHWTLGLGSNEGPRFGPRRVFPGLSPMGVGATVLGAHWGAGTYRHSGIVALALSLSTRTVLGPLSVLFARRPRRFRAK</sequence>
<gene>
    <name evidence="2" type="ORF">SAMN04487946_10981</name>
</gene>
<dbReference type="Proteomes" id="UP000199170">
    <property type="component" value="Unassembled WGS sequence"/>
</dbReference>
<dbReference type="AlphaFoldDB" id="A0A1H3I9Q6"/>
<dbReference type="EMBL" id="FNPB01000009">
    <property type="protein sequence ID" value="SDY24463.1"/>
    <property type="molecule type" value="Genomic_DNA"/>
</dbReference>
<name>A0A1H3I9Q6_9EURY</name>
<keyword evidence="1" id="KW-1133">Transmembrane helix</keyword>
<reference evidence="3" key="1">
    <citation type="submission" date="2016-10" db="EMBL/GenBank/DDBJ databases">
        <authorList>
            <person name="Varghese N."/>
            <person name="Submissions S."/>
        </authorList>
    </citation>
    <scope>NUCLEOTIDE SEQUENCE [LARGE SCALE GENOMIC DNA]</scope>
    <source>
        <strain evidence="3">CGMCC 1.10118</strain>
    </source>
</reference>
<evidence type="ECO:0000256" key="1">
    <source>
        <dbReference type="SAM" id="Phobius"/>
    </source>
</evidence>
<keyword evidence="3" id="KW-1185">Reference proteome</keyword>
<keyword evidence="1" id="KW-0472">Membrane</keyword>
<feature type="transmembrane region" description="Helical" evidence="1">
    <location>
        <begin position="71"/>
        <end position="92"/>
    </location>
</feature>
<evidence type="ECO:0000313" key="2">
    <source>
        <dbReference type="EMBL" id="SDY24463.1"/>
    </source>
</evidence>
<evidence type="ECO:0000313" key="3">
    <source>
        <dbReference type="Proteomes" id="UP000199170"/>
    </source>
</evidence>
<protein>
    <submittedName>
        <fullName evidence="2">Uncharacterized protein</fullName>
    </submittedName>
</protein>